<reference evidence="1 2" key="1">
    <citation type="journal article" date="2020" name="Genome Biol. Evol.">
        <title>Comparative genomics of strictly vertically transmitted, feminizing microsporidia endosymbionts of amphipod crustaceans.</title>
        <authorList>
            <person name="Cormier A."/>
            <person name="Chebbi M.A."/>
            <person name="Giraud I."/>
            <person name="Wattier R."/>
            <person name="Teixeira M."/>
            <person name="Gilbert C."/>
            <person name="Rigaud T."/>
            <person name="Cordaux R."/>
        </authorList>
    </citation>
    <scope>NUCLEOTIDE SEQUENCE [LARGE SCALE GENOMIC DNA]</scope>
    <source>
        <strain evidence="1 2">Ou3-Ou53</strain>
    </source>
</reference>
<dbReference type="InterPro" id="IPR043128">
    <property type="entry name" value="Rev_trsase/Diguanyl_cyclase"/>
</dbReference>
<dbReference type="AlphaFoldDB" id="A0A9P6KWW9"/>
<protein>
    <submittedName>
        <fullName evidence="1">Retrovirus-related Pol polyprotein from transposon gypsy</fullName>
    </submittedName>
</protein>
<dbReference type="OrthoDB" id="4369127at2759"/>
<dbReference type="PANTHER" id="PTHR33064">
    <property type="entry name" value="POL PROTEIN"/>
    <property type="match status" value="1"/>
</dbReference>
<name>A0A9P6KWW9_9MICR</name>
<sequence>MKIRPNREKILGTVVLKDKNRPEPDKVKPTSEFQIPVTIREDHSSFGLANYCREYIVDYARMLKPLFDLLKVEKKYSRRKLILNFELMAVFKKIKEVIAKGLE</sequence>
<dbReference type="InterPro" id="IPR043502">
    <property type="entry name" value="DNA/RNA_pol_sf"/>
</dbReference>
<keyword evidence="2" id="KW-1185">Reference proteome</keyword>
<dbReference type="InterPro" id="IPR051320">
    <property type="entry name" value="Viral_Replic_Matur_Polypro"/>
</dbReference>
<dbReference type="Gene3D" id="3.30.70.270">
    <property type="match status" value="1"/>
</dbReference>
<dbReference type="EMBL" id="SBJO01000768">
    <property type="protein sequence ID" value="KAF9756184.1"/>
    <property type="molecule type" value="Genomic_DNA"/>
</dbReference>
<dbReference type="SUPFAM" id="SSF56672">
    <property type="entry name" value="DNA/RNA polymerases"/>
    <property type="match status" value="1"/>
</dbReference>
<proteinExistence type="predicted"/>
<dbReference type="PANTHER" id="PTHR33064:SF37">
    <property type="entry name" value="RIBONUCLEASE H"/>
    <property type="match status" value="1"/>
</dbReference>
<evidence type="ECO:0000313" key="2">
    <source>
        <dbReference type="Proteomes" id="UP000740883"/>
    </source>
</evidence>
<organism evidence="1 2">
    <name type="scientific">Nosema granulosis</name>
    <dbReference type="NCBI Taxonomy" id="83296"/>
    <lineage>
        <taxon>Eukaryota</taxon>
        <taxon>Fungi</taxon>
        <taxon>Fungi incertae sedis</taxon>
        <taxon>Microsporidia</taxon>
        <taxon>Nosematidae</taxon>
        <taxon>Nosema</taxon>
    </lineage>
</organism>
<dbReference type="Proteomes" id="UP000740883">
    <property type="component" value="Unassembled WGS sequence"/>
</dbReference>
<evidence type="ECO:0000313" key="1">
    <source>
        <dbReference type="EMBL" id="KAF9756184.1"/>
    </source>
</evidence>
<accession>A0A9P6KWW9</accession>
<gene>
    <name evidence="1" type="primary">pol_119</name>
    <name evidence="1" type="ORF">NGRA_3282</name>
</gene>
<comment type="caution">
    <text evidence="1">The sequence shown here is derived from an EMBL/GenBank/DDBJ whole genome shotgun (WGS) entry which is preliminary data.</text>
</comment>